<organism evidence="1 2">
    <name type="scientific">Megasphaera massiliensis</name>
    <dbReference type="NCBI Taxonomy" id="1232428"/>
    <lineage>
        <taxon>Bacteria</taxon>
        <taxon>Bacillati</taxon>
        <taxon>Bacillota</taxon>
        <taxon>Negativicutes</taxon>
        <taxon>Veillonellales</taxon>
        <taxon>Veillonellaceae</taxon>
        <taxon>Megasphaera</taxon>
    </lineage>
</organism>
<name>A0ABT1SST9_9FIRM</name>
<accession>A0ABT1SST9</accession>
<gene>
    <name evidence="1" type="ORF">NE675_07895</name>
</gene>
<proteinExistence type="predicted"/>
<comment type="caution">
    <text evidence="1">The sequence shown here is derived from an EMBL/GenBank/DDBJ whole genome shotgun (WGS) entry which is preliminary data.</text>
</comment>
<reference evidence="1 2" key="1">
    <citation type="submission" date="2022-06" db="EMBL/GenBank/DDBJ databases">
        <title>Isolation of gut microbiota from human fecal samples.</title>
        <authorList>
            <person name="Pamer E.G."/>
            <person name="Barat B."/>
            <person name="Waligurski E."/>
            <person name="Medina S."/>
            <person name="Paddock L."/>
            <person name="Mostad J."/>
        </authorList>
    </citation>
    <scope>NUCLEOTIDE SEQUENCE [LARGE SCALE GENOMIC DNA]</scope>
    <source>
        <strain evidence="1 2">DFI.1.1</strain>
    </source>
</reference>
<dbReference type="InterPro" id="IPR009057">
    <property type="entry name" value="Homeodomain-like_sf"/>
</dbReference>
<evidence type="ECO:0000313" key="2">
    <source>
        <dbReference type="Proteomes" id="UP001206692"/>
    </source>
</evidence>
<dbReference type="Proteomes" id="UP001206692">
    <property type="component" value="Unassembled WGS sequence"/>
</dbReference>
<dbReference type="SUPFAM" id="SSF46689">
    <property type="entry name" value="Homeodomain-like"/>
    <property type="match status" value="1"/>
</dbReference>
<dbReference type="EMBL" id="JANGEW010000014">
    <property type="protein sequence ID" value="MCQ5342938.1"/>
    <property type="molecule type" value="Genomic_DNA"/>
</dbReference>
<evidence type="ECO:0000313" key="1">
    <source>
        <dbReference type="EMBL" id="MCQ5342938.1"/>
    </source>
</evidence>
<dbReference type="RefSeq" id="WP_062412201.1">
    <property type="nucleotide sequence ID" value="NZ_JAJCIO010000011.1"/>
</dbReference>
<sequence>MTVTAICKQADITRATFYLHYVDIYAVLDEVLTEALEISENEVAPETMLAMVLQAGQKADSTAFIKENYAMLPICQRVADHGQYQALFADEDLGPYILQYIFSHQKDSVVPLFQKQFHLDERLAENLYLFLVSGAFAINQHHKWKKDDDWFAIQAMLLRFIGYGSRSFEKET</sequence>
<keyword evidence="2" id="KW-1185">Reference proteome</keyword>
<protein>
    <submittedName>
        <fullName evidence="1">TetR/AcrR family transcriptional regulator</fullName>
    </submittedName>
</protein>
<dbReference type="Gene3D" id="1.10.357.10">
    <property type="entry name" value="Tetracycline Repressor, domain 2"/>
    <property type="match status" value="1"/>
</dbReference>